<feature type="domain" description="YhcG N-terminal" evidence="1">
    <location>
        <begin position="15"/>
        <end position="79"/>
    </location>
</feature>
<evidence type="ECO:0000313" key="2">
    <source>
        <dbReference type="EMBL" id="QWG05201.1"/>
    </source>
</evidence>
<reference evidence="2 3" key="1">
    <citation type="submission" date="2021-05" db="EMBL/GenBank/DDBJ databases">
        <title>Comparative genomic studies on the polysaccharide-degrading batcterial strains of the Flammeovirga genus.</title>
        <authorList>
            <person name="Zewei F."/>
            <person name="Zheng Z."/>
            <person name="Yu L."/>
            <person name="Ruyue G."/>
            <person name="Yanhong M."/>
            <person name="Yuanyuan C."/>
            <person name="Jingyan G."/>
            <person name="Wenjun H."/>
        </authorList>
    </citation>
    <scope>NUCLEOTIDE SEQUENCE [LARGE SCALE GENOMIC DNA]</scope>
    <source>
        <strain evidence="2 3">NBRC:100898</strain>
    </source>
</reference>
<dbReference type="Pfam" id="PF17761">
    <property type="entry name" value="DUF1016_N"/>
    <property type="match status" value="1"/>
</dbReference>
<organism evidence="2 3">
    <name type="scientific">Flammeovirga yaeyamensis</name>
    <dbReference type="NCBI Taxonomy" id="367791"/>
    <lineage>
        <taxon>Bacteria</taxon>
        <taxon>Pseudomonadati</taxon>
        <taxon>Bacteroidota</taxon>
        <taxon>Cytophagia</taxon>
        <taxon>Cytophagales</taxon>
        <taxon>Flammeovirgaceae</taxon>
        <taxon>Flammeovirga</taxon>
    </lineage>
</organism>
<gene>
    <name evidence="2" type="ORF">KMW28_22520</name>
</gene>
<dbReference type="AlphaFoldDB" id="A0AAX1NEM1"/>
<keyword evidence="3" id="KW-1185">Reference proteome</keyword>
<dbReference type="InterPro" id="IPR053148">
    <property type="entry name" value="PD-DEXK-like_domain"/>
</dbReference>
<protein>
    <recommendedName>
        <fullName evidence="1">YhcG N-terminal domain-containing protein</fullName>
    </recommendedName>
</protein>
<dbReference type="PANTHER" id="PTHR30547:SF0">
    <property type="entry name" value="BLR8175 PROTEIN"/>
    <property type="match status" value="1"/>
</dbReference>
<sequence length="80" mass="9146">MENSITDYKNTLLSIKDRVKKAQYKAYSHVNSEMILAYLDIGKVLSEKTKVGWGTSVIKQLSKDLQAEFKGMKGFSDRNR</sequence>
<dbReference type="Proteomes" id="UP000678679">
    <property type="component" value="Chromosome 2"/>
</dbReference>
<dbReference type="KEGG" id="fya:KMW28_22520"/>
<dbReference type="PANTHER" id="PTHR30547">
    <property type="entry name" value="UNCHARACTERIZED PROTEIN YHCG-RELATED"/>
    <property type="match status" value="1"/>
</dbReference>
<accession>A0AAX1NEM1</accession>
<dbReference type="EMBL" id="CP076133">
    <property type="protein sequence ID" value="QWG05201.1"/>
    <property type="molecule type" value="Genomic_DNA"/>
</dbReference>
<dbReference type="RefSeq" id="WP_169662128.1">
    <property type="nucleotide sequence ID" value="NZ_CP076133.1"/>
</dbReference>
<evidence type="ECO:0000259" key="1">
    <source>
        <dbReference type="Pfam" id="PF17761"/>
    </source>
</evidence>
<evidence type="ECO:0000313" key="3">
    <source>
        <dbReference type="Proteomes" id="UP000678679"/>
    </source>
</evidence>
<proteinExistence type="predicted"/>
<name>A0AAX1NEM1_9BACT</name>
<dbReference type="InterPro" id="IPR041527">
    <property type="entry name" value="YhcG_N"/>
</dbReference>